<accession>A0A6J3QTP6</accession>
<dbReference type="InterPro" id="IPR009311">
    <property type="entry name" value="IFI6/IFI27-like"/>
</dbReference>
<dbReference type="Pfam" id="PF06140">
    <property type="entry name" value="Ifi-6-16"/>
    <property type="match status" value="1"/>
</dbReference>
<feature type="non-terminal residue" evidence="8">
    <location>
        <position position="1"/>
    </location>
</feature>
<dbReference type="GO" id="GO:0001836">
    <property type="term" value="P:release of cytochrome c from mitochondria"/>
    <property type="evidence" value="ECO:0007669"/>
    <property type="project" value="TreeGrafter"/>
</dbReference>
<evidence type="ECO:0000313" key="7">
    <source>
        <dbReference type="Proteomes" id="UP000245320"/>
    </source>
</evidence>
<keyword evidence="7" id="KW-1185">Reference proteome</keyword>
<dbReference type="PANTHER" id="PTHR16932:SF2">
    <property type="entry name" value="INTERFERON ALPHA-INDUCIBLE PROTEIN 27, MITOCHONDRIAL"/>
    <property type="match status" value="1"/>
</dbReference>
<dbReference type="InParanoid" id="A0A6J3QTP6"/>
<keyword evidence="3 6" id="KW-0812">Transmembrane</keyword>
<dbReference type="Proteomes" id="UP000245320">
    <property type="component" value="Chromosome 2"/>
</dbReference>
<comment type="similarity">
    <text evidence="2">Belongs to the IFI6/IFI27 family.</text>
</comment>
<dbReference type="OrthoDB" id="440424at2759"/>
<gene>
    <name evidence="8" type="primary">LOC101334745</name>
</gene>
<name>A0A6J3QTP6_TURTR</name>
<dbReference type="Gene3D" id="6.10.110.10">
    <property type="match status" value="1"/>
</dbReference>
<dbReference type="AlphaFoldDB" id="A0A6J3QTP6"/>
<evidence type="ECO:0000313" key="8">
    <source>
        <dbReference type="RefSeq" id="XP_033705353.1"/>
    </source>
</evidence>
<evidence type="ECO:0000256" key="4">
    <source>
        <dbReference type="ARBA" id="ARBA00022989"/>
    </source>
</evidence>
<evidence type="ECO:0000256" key="2">
    <source>
        <dbReference type="ARBA" id="ARBA00007262"/>
    </source>
</evidence>
<sequence>NLPPAPFPPSPHTGPSVTPVPYLGPFPGLHLPQAQSSLSTPWSPLRFLRAVGVTPVLVSSSPHQSSTVSAVWVPVNFYAIEFTSAVLLASNLASKILSAGSLVKVGGAASGGVLAGLPWLSVPAGTGGSWLGGPLTPVHHPLFLRLTLSSNAALAGATSTLGSLLGTLNGSYLLGCPAAALTAFPLGDNWPWVIDTPPWTPTQHMGVSKAAAAVAGGALAVGAVPVVLGAMGFTGAGIAASSLAAKMMSAAAMANGGGVAAGSPAATLQSVGSGGLSLSPKVLLGSTGFALVSLVVGL</sequence>
<dbReference type="GO" id="GO:0031966">
    <property type="term" value="C:mitochondrial membrane"/>
    <property type="evidence" value="ECO:0007669"/>
    <property type="project" value="TreeGrafter"/>
</dbReference>
<comment type="subcellular location">
    <subcellularLocation>
        <location evidence="1">Membrane</location>
        <topology evidence="1">Multi-pass membrane protein</topology>
    </subcellularLocation>
</comment>
<organism evidence="7 8">
    <name type="scientific">Tursiops truncatus</name>
    <name type="common">Atlantic bottle-nosed dolphin</name>
    <name type="synonym">Delphinus truncatus</name>
    <dbReference type="NCBI Taxonomy" id="9739"/>
    <lineage>
        <taxon>Eukaryota</taxon>
        <taxon>Metazoa</taxon>
        <taxon>Chordata</taxon>
        <taxon>Craniata</taxon>
        <taxon>Vertebrata</taxon>
        <taxon>Euteleostomi</taxon>
        <taxon>Mammalia</taxon>
        <taxon>Eutheria</taxon>
        <taxon>Laurasiatheria</taxon>
        <taxon>Artiodactyla</taxon>
        <taxon>Whippomorpha</taxon>
        <taxon>Cetacea</taxon>
        <taxon>Odontoceti</taxon>
        <taxon>Delphinidae</taxon>
        <taxon>Tursiops</taxon>
    </lineage>
</organism>
<dbReference type="RefSeq" id="XP_033705353.1">
    <property type="nucleotide sequence ID" value="XM_033849462.1"/>
</dbReference>
<dbReference type="GeneID" id="101334745"/>
<evidence type="ECO:0000256" key="1">
    <source>
        <dbReference type="ARBA" id="ARBA00004141"/>
    </source>
</evidence>
<dbReference type="InterPro" id="IPR038213">
    <property type="entry name" value="IFI6/IFI27-like_sf"/>
</dbReference>
<keyword evidence="5 6" id="KW-0472">Membrane</keyword>
<keyword evidence="4 6" id="KW-1133">Transmembrane helix</keyword>
<dbReference type="GO" id="GO:0097193">
    <property type="term" value="P:intrinsic apoptotic signaling pathway"/>
    <property type="evidence" value="ECO:0007669"/>
    <property type="project" value="TreeGrafter"/>
</dbReference>
<feature type="transmembrane region" description="Helical" evidence="6">
    <location>
        <begin position="210"/>
        <end position="239"/>
    </location>
</feature>
<dbReference type="PANTHER" id="PTHR16932">
    <property type="entry name" value="INTERFERON ALPHA-INDUCIBLE PROTEIN 27"/>
    <property type="match status" value="1"/>
</dbReference>
<evidence type="ECO:0000256" key="3">
    <source>
        <dbReference type="ARBA" id="ARBA00022692"/>
    </source>
</evidence>
<protein>
    <submittedName>
        <fullName evidence="8">Interferon alpha-inducible protein 27-like protein 2B</fullName>
    </submittedName>
</protein>
<evidence type="ECO:0000256" key="6">
    <source>
        <dbReference type="SAM" id="Phobius"/>
    </source>
</evidence>
<evidence type="ECO:0000256" key="5">
    <source>
        <dbReference type="ARBA" id="ARBA00023136"/>
    </source>
</evidence>
<proteinExistence type="inferred from homology"/>
<reference evidence="8" key="1">
    <citation type="submission" date="2025-08" db="UniProtKB">
        <authorList>
            <consortium name="RefSeq"/>
        </authorList>
    </citation>
    <scope>IDENTIFICATION</scope>
    <source>
        <tissue evidence="8">Spleen</tissue>
    </source>
</reference>